<proteinExistence type="predicted"/>
<dbReference type="EMBL" id="WUXR01000021">
    <property type="protein sequence ID" value="MBM4568624.1"/>
    <property type="molecule type" value="Genomic_DNA"/>
</dbReference>
<sequence length="202" mass="21161">MRMMRLIGVLGTLALATGCGVDRATLPSNPSFVSTPADRTGRIDVGSVAPPRSTLELVPDGGVLSTIGPASTASVRDVRIESDVEAGADRVVYSFTGSGVPFWKVGYVAEAVPHRGGLPLTIPGRSLVQVDMMDTAPPARHLSAAAAPLAGPEGSRVAQLYLLPDIRETGGITQSFIGFRDDPALFDVTVLDAPPRLVIEFR</sequence>
<reference evidence="3" key="2">
    <citation type="journal article" date="2020" name="Environ. Microbiol.">
        <title>The novel and transferable erm(51) gene confers Macrolides, Lincosamides, and Streptogramins B (MLSB) resistance to clonal Rhodococcus equi in the environment.</title>
        <authorList>
            <person name="Huber L."/>
            <person name="Giguere S."/>
            <person name="Slovis N.M."/>
            <person name="Alvarez-Narvaez S."/>
            <person name="Hart K.A."/>
            <person name="Greiter M."/>
            <person name="Morris E.R.A."/>
            <person name="Cohen N.D."/>
        </authorList>
    </citation>
    <scope>NUCLEOTIDE SEQUENCE</scope>
    <source>
        <strain evidence="3">Lh_116_1</strain>
        <strain evidence="4">Lh_16_1</strain>
    </source>
</reference>
<dbReference type="EMBL" id="WVBC01000030">
    <property type="protein sequence ID" value="NKT79579.1"/>
    <property type="molecule type" value="Genomic_DNA"/>
</dbReference>
<evidence type="ECO:0000313" key="2">
    <source>
        <dbReference type="EMBL" id="MBM4568624.1"/>
    </source>
</evidence>
<dbReference type="EMBL" id="WVDC01000007">
    <property type="protein sequence ID" value="NKW43103.1"/>
    <property type="molecule type" value="Genomic_DNA"/>
</dbReference>
<name>A0A9Q4ZMQ2_RHOHA</name>
<accession>A0A9Q4ZMQ2</accession>
<evidence type="ECO:0000313" key="3">
    <source>
        <dbReference type="EMBL" id="NKT79579.1"/>
    </source>
</evidence>
<dbReference type="RefSeq" id="WP_139809683.1">
    <property type="nucleotide sequence ID" value="NZ_CP095477.1"/>
</dbReference>
<gene>
    <name evidence="2" type="ORF">GS441_25385</name>
    <name evidence="3" type="ORF">GS882_15840</name>
    <name evidence="4" type="ORF">GS947_16200</name>
</gene>
<dbReference type="Proteomes" id="UP000808906">
    <property type="component" value="Unassembled WGS sequence"/>
</dbReference>
<evidence type="ECO:0000313" key="5">
    <source>
        <dbReference type="Proteomes" id="UP000603463"/>
    </source>
</evidence>
<dbReference type="Proteomes" id="UP000603463">
    <property type="component" value="Unassembled WGS sequence"/>
</dbReference>
<dbReference type="PROSITE" id="PS51257">
    <property type="entry name" value="PROKAR_LIPOPROTEIN"/>
    <property type="match status" value="1"/>
</dbReference>
<dbReference type="InterPro" id="IPR056303">
    <property type="entry name" value="AMIN-like"/>
</dbReference>
<reference evidence="2" key="1">
    <citation type="submission" date="2019-11" db="EMBL/GenBank/DDBJ databases">
        <title>Spread of Macrolides and rifampicin resistant Rhodococcus equi in clinical isolates in the USA.</title>
        <authorList>
            <person name="Alvarez-Narvaez S."/>
            <person name="Huber L."/>
            <person name="Cohen N.D."/>
            <person name="Slovis N."/>
            <person name="Greiter M."/>
            <person name="Giguere S."/>
            <person name="Hart K."/>
        </authorList>
    </citation>
    <scope>NUCLEOTIDE SEQUENCE</scope>
    <source>
        <strain evidence="2">Lh_17</strain>
    </source>
</reference>
<protein>
    <recommendedName>
        <fullName evidence="1">AMIN-like domain-containing protein</fullName>
    </recommendedName>
</protein>
<organism evidence="3 5">
    <name type="scientific">Rhodococcus hoagii</name>
    <name type="common">Corynebacterium equii</name>
    <dbReference type="NCBI Taxonomy" id="43767"/>
    <lineage>
        <taxon>Bacteria</taxon>
        <taxon>Bacillati</taxon>
        <taxon>Actinomycetota</taxon>
        <taxon>Actinomycetes</taxon>
        <taxon>Mycobacteriales</taxon>
        <taxon>Nocardiaceae</taxon>
        <taxon>Prescottella</taxon>
    </lineage>
</organism>
<feature type="domain" description="AMIN-like" evidence="1">
    <location>
        <begin position="74"/>
        <end position="201"/>
    </location>
</feature>
<comment type="caution">
    <text evidence="3">The sequence shown here is derived from an EMBL/GenBank/DDBJ whole genome shotgun (WGS) entry which is preliminary data.</text>
</comment>
<dbReference type="AlphaFoldDB" id="A0A9Q4ZMQ2"/>
<evidence type="ECO:0000259" key="1">
    <source>
        <dbReference type="Pfam" id="PF24837"/>
    </source>
</evidence>
<evidence type="ECO:0000313" key="4">
    <source>
        <dbReference type="EMBL" id="NKW43103.1"/>
    </source>
</evidence>
<dbReference type="Pfam" id="PF24837">
    <property type="entry name" value="AMIN-like"/>
    <property type="match status" value="1"/>
</dbReference>
<dbReference type="Proteomes" id="UP000608063">
    <property type="component" value="Unassembled WGS sequence"/>
</dbReference>